<dbReference type="Gene3D" id="1.10.1740.70">
    <property type="entry name" value="ChaB"/>
    <property type="match status" value="1"/>
</dbReference>
<dbReference type="EMBL" id="JBIRXV010000002">
    <property type="protein sequence ID" value="MFI2321655.1"/>
    <property type="molecule type" value="Genomic_DNA"/>
</dbReference>
<dbReference type="Pfam" id="PF07498">
    <property type="entry name" value="Rho_N"/>
    <property type="match status" value="1"/>
</dbReference>
<comment type="caution">
    <text evidence="3">The sequence shown here is derived from an EMBL/GenBank/DDBJ whole genome shotgun (WGS) entry which is preliminary data.</text>
</comment>
<sequence>MPKTTARGDVKKSELPSTLKRSEEKAQRTFAEAHDAALDQYDGDEQRAHRVAYAALKHSYEKVGDHWEAKARRGPSDERAEQRGPDARGETAEGVDANASKDHLLDIARRLEVTGRSRMTKDELVEAIKKRNRQEAARARK</sequence>
<dbReference type="InterPro" id="IPR011112">
    <property type="entry name" value="Rho-like_N"/>
</dbReference>
<feature type="region of interest" description="Disordered" evidence="1">
    <location>
        <begin position="64"/>
        <end position="100"/>
    </location>
</feature>
<evidence type="ECO:0000259" key="2">
    <source>
        <dbReference type="Pfam" id="PF07498"/>
    </source>
</evidence>
<gene>
    <name evidence="3" type="ORF">ACH47G_14310</name>
</gene>
<dbReference type="SUPFAM" id="SSF140376">
    <property type="entry name" value="ChaB-like"/>
    <property type="match status" value="1"/>
</dbReference>
<name>A0ABW7WFK4_9NOCA</name>
<dbReference type="Proteomes" id="UP001611450">
    <property type="component" value="Unassembled WGS sequence"/>
</dbReference>
<protein>
    <submittedName>
        <fullName evidence="3">ChaB family protein</fullName>
    </submittedName>
</protein>
<organism evidence="3 4">
    <name type="scientific">Nocardia beijingensis</name>
    <dbReference type="NCBI Taxonomy" id="95162"/>
    <lineage>
        <taxon>Bacteria</taxon>
        <taxon>Bacillati</taxon>
        <taxon>Actinomycetota</taxon>
        <taxon>Actinomycetes</taxon>
        <taxon>Mycobacteriales</taxon>
        <taxon>Nocardiaceae</taxon>
        <taxon>Nocardia</taxon>
    </lineage>
</organism>
<dbReference type="InterPro" id="IPR009317">
    <property type="entry name" value="ChaB"/>
</dbReference>
<proteinExistence type="predicted"/>
<evidence type="ECO:0000313" key="4">
    <source>
        <dbReference type="Proteomes" id="UP001611450"/>
    </source>
</evidence>
<feature type="domain" description="Rho termination factor-like N-terminal" evidence="2">
    <location>
        <begin position="104"/>
        <end position="132"/>
    </location>
</feature>
<dbReference type="RefSeq" id="WP_396947669.1">
    <property type="nucleotide sequence ID" value="NZ_JBIRXV010000002.1"/>
</dbReference>
<evidence type="ECO:0000256" key="1">
    <source>
        <dbReference type="SAM" id="MobiDB-lite"/>
    </source>
</evidence>
<feature type="compositionally biased region" description="Basic and acidic residues" evidence="1">
    <location>
        <begin position="64"/>
        <end position="91"/>
    </location>
</feature>
<evidence type="ECO:0000313" key="3">
    <source>
        <dbReference type="EMBL" id="MFI2321655.1"/>
    </source>
</evidence>
<feature type="region of interest" description="Disordered" evidence="1">
    <location>
        <begin position="1"/>
        <end position="27"/>
    </location>
</feature>
<keyword evidence="4" id="KW-1185">Reference proteome</keyword>
<accession>A0ABW7WFK4</accession>
<reference evidence="3 4" key="1">
    <citation type="submission" date="2024-10" db="EMBL/GenBank/DDBJ databases">
        <title>The Natural Products Discovery Center: Release of the First 8490 Sequenced Strains for Exploring Actinobacteria Biosynthetic Diversity.</title>
        <authorList>
            <person name="Kalkreuter E."/>
            <person name="Kautsar S.A."/>
            <person name="Yang D."/>
            <person name="Bader C.D."/>
            <person name="Teijaro C.N."/>
            <person name="Fluegel L."/>
            <person name="Davis C.M."/>
            <person name="Simpson J.R."/>
            <person name="Lauterbach L."/>
            <person name="Steele A.D."/>
            <person name="Gui C."/>
            <person name="Meng S."/>
            <person name="Li G."/>
            <person name="Viehrig K."/>
            <person name="Ye F."/>
            <person name="Su P."/>
            <person name="Kiefer A.F."/>
            <person name="Nichols A."/>
            <person name="Cepeda A.J."/>
            <person name="Yan W."/>
            <person name="Fan B."/>
            <person name="Jiang Y."/>
            <person name="Adhikari A."/>
            <person name="Zheng C.-J."/>
            <person name="Schuster L."/>
            <person name="Cowan T.M."/>
            <person name="Smanski M.J."/>
            <person name="Chevrette M.G."/>
            <person name="De Carvalho L.P.S."/>
            <person name="Shen B."/>
        </authorList>
    </citation>
    <scope>NUCLEOTIDE SEQUENCE [LARGE SCALE GENOMIC DNA]</scope>
    <source>
        <strain evidence="3 4">NPDC019626</strain>
    </source>
</reference>
<dbReference type="InterPro" id="IPR037205">
    <property type="entry name" value="ChaB_sf"/>
</dbReference>
<dbReference type="Pfam" id="PF06150">
    <property type="entry name" value="ChaB"/>
    <property type="match status" value="1"/>
</dbReference>